<dbReference type="AlphaFoldDB" id="A0A9C6DPD7"/>
<evidence type="ECO:0000313" key="5">
    <source>
        <dbReference type="RefSeq" id="XP_037897736.1"/>
    </source>
</evidence>
<evidence type="ECO:0000256" key="1">
    <source>
        <dbReference type="SAM" id="MobiDB-lite"/>
    </source>
</evidence>
<dbReference type="Gene3D" id="2.60.120.740">
    <property type="match status" value="1"/>
</dbReference>
<name>A0A9C6DPD7_9MUSC</name>
<feature type="region of interest" description="Disordered" evidence="1">
    <location>
        <begin position="453"/>
        <end position="484"/>
    </location>
</feature>
<proteinExistence type="predicted"/>
<evidence type="ECO:0000259" key="3">
    <source>
        <dbReference type="PROSITE" id="PS50228"/>
    </source>
</evidence>
<dbReference type="Proteomes" id="UP000092443">
    <property type="component" value="Unplaced"/>
</dbReference>
<accession>A0A9C6DPD7</accession>
<dbReference type="GeneID" id="119642613"/>
<organism evidence="4 5">
    <name type="scientific">Glossina fuscipes</name>
    <dbReference type="NCBI Taxonomy" id="7396"/>
    <lineage>
        <taxon>Eukaryota</taxon>
        <taxon>Metazoa</taxon>
        <taxon>Ecdysozoa</taxon>
        <taxon>Arthropoda</taxon>
        <taxon>Hexapoda</taxon>
        <taxon>Insecta</taxon>
        <taxon>Pterygota</taxon>
        <taxon>Neoptera</taxon>
        <taxon>Endopterygota</taxon>
        <taxon>Diptera</taxon>
        <taxon>Brachycera</taxon>
        <taxon>Muscomorpha</taxon>
        <taxon>Hippoboscoidea</taxon>
        <taxon>Glossinidae</taxon>
        <taxon>Glossina</taxon>
    </lineage>
</organism>
<dbReference type="PROSITE" id="PS50228">
    <property type="entry name" value="SUEL_LECTIN"/>
    <property type="match status" value="1"/>
</dbReference>
<keyword evidence="2" id="KW-1133">Transmembrane helix</keyword>
<evidence type="ECO:0000313" key="4">
    <source>
        <dbReference type="Proteomes" id="UP000092443"/>
    </source>
</evidence>
<gene>
    <name evidence="5" type="primary">LOC119642613</name>
</gene>
<sequence length="699" mass="77125">MAKSRTPQYAHGKTTFKHLLSDNSQCIHPAWPTFWILFVFLNPVLPEVIFRVDPLALLAATLRTYQRAGCDSETLALSCPRGTSISIELAQYGRAGDSTDHSLCPPASQEDFTTVITTSENGGNKGIGVIHSGTQSEHKTALSCVVSGLQYALLQTVVDSCQKKRHCKFSANSKPSAIGNQCAGIRKFVEIAYKCRPLPRKVLKDRYETAPEMDEPQQSELDLDQDELYDEDQFYKEDEAIPPAPKLQGAIPNAVYPFDSKMRFRETTTTLLPSILSRNESSLEGITDNLPDFNNKNVVFHNLSKIYRGNGLDVYTSTKLVPAERLTESSLFSSTLVITSKTWRDIGDNRNFSTLPNFIYRKRCRTEDDWATVVLNCTDDDIINERVAVIGFLINWVKAYNHIKQHQEQFYLYLIIAVAAGMLLCVTLVIGRLTLQRRRACCKNSLSSVSNNEKIVRDKVQSTSDKDGKHQQVPARDTQPNVSFGDNLSDIDADVDLRTQMPLSGLSSRNESYMTYAPNHSCNLGSLRDNHTSTHYGTATTMLMPSTSQHNNLIMAGDHNVNNVKVLSCPATVGNRQNTPPTPSSLYTSIGLCSLSLGGPIGTGQQTLTTSVLSSAANESIGASSYLMPAPQHSYVGTLRRHLLPTSVMGESALSFANKSTTSNPIVGMPTSSNIYYDTTIPRHFARGLTSDDSSHFYG</sequence>
<keyword evidence="4" id="KW-1185">Reference proteome</keyword>
<keyword evidence="2" id="KW-0812">Transmembrane</keyword>
<keyword evidence="2" id="KW-0472">Membrane</keyword>
<dbReference type="InterPro" id="IPR043159">
    <property type="entry name" value="Lectin_gal-bd_sf"/>
</dbReference>
<feature type="compositionally biased region" description="Basic and acidic residues" evidence="1">
    <location>
        <begin position="454"/>
        <end position="470"/>
    </location>
</feature>
<dbReference type="RefSeq" id="XP_037897736.1">
    <property type="nucleotide sequence ID" value="XM_038041808.1"/>
</dbReference>
<feature type="domain" description="SUEL-type lectin" evidence="3">
    <location>
        <begin position="69"/>
        <end position="196"/>
    </location>
</feature>
<dbReference type="GO" id="GO:0030246">
    <property type="term" value="F:carbohydrate binding"/>
    <property type="evidence" value="ECO:0007669"/>
    <property type="project" value="InterPro"/>
</dbReference>
<evidence type="ECO:0000256" key="2">
    <source>
        <dbReference type="SAM" id="Phobius"/>
    </source>
</evidence>
<dbReference type="CDD" id="cd22828">
    <property type="entry name" value="Gal_Rha_Lectin_EVA1_EVA1C_rpt1"/>
    <property type="match status" value="1"/>
</dbReference>
<dbReference type="PANTHER" id="PTHR46780">
    <property type="entry name" value="PROTEIN EVA-1"/>
    <property type="match status" value="1"/>
</dbReference>
<reference evidence="5" key="1">
    <citation type="submission" date="2025-08" db="UniProtKB">
        <authorList>
            <consortium name="RefSeq"/>
        </authorList>
    </citation>
    <scope>IDENTIFICATION</scope>
    <source>
        <tissue evidence="5">Whole body pupa</tissue>
    </source>
</reference>
<protein>
    <submittedName>
        <fullName evidence="5">Uncharacterized protein LOC119642613 isoform X5</fullName>
    </submittedName>
</protein>
<feature type="transmembrane region" description="Helical" evidence="2">
    <location>
        <begin position="410"/>
        <end position="430"/>
    </location>
</feature>
<dbReference type="InterPro" id="IPR000922">
    <property type="entry name" value="Lectin_gal-bd_dom"/>
</dbReference>